<dbReference type="Pfam" id="PF14280">
    <property type="entry name" value="DUF4365"/>
    <property type="match status" value="1"/>
</dbReference>
<proteinExistence type="predicted"/>
<accession>A0ABD6RUY3</accession>
<gene>
    <name evidence="2" type="ORF">B2H94_08680</name>
</gene>
<dbReference type="RefSeq" id="WP_085333409.1">
    <property type="nucleotide sequence ID" value="NZ_MWJJ01000001.1"/>
</dbReference>
<feature type="domain" description="DUF4365" evidence="1">
    <location>
        <begin position="10"/>
        <end position="140"/>
    </location>
</feature>
<dbReference type="AlphaFoldDB" id="A0ABD6RUY3"/>
<dbReference type="EMBL" id="MWJJ01000001">
    <property type="protein sequence ID" value="OSB19165.1"/>
    <property type="molecule type" value="Genomic_DNA"/>
</dbReference>
<evidence type="ECO:0000313" key="2">
    <source>
        <dbReference type="EMBL" id="OSB19165.1"/>
    </source>
</evidence>
<protein>
    <recommendedName>
        <fullName evidence="1">DUF4365 domain-containing protein</fullName>
    </recommendedName>
</protein>
<sequence>MDSGNIGRLAVKELSSFMERYNIQQHNCYERDEIGIDAYYEIFGKDKCGILFAAQIKGGNSYFKNEFCFYYDEGRKHINKWLNFNMPVILFIFDEISNRFHWLDIKNYILNNPQNDKKGYTFKFPKLGNELDENNLNYIISKFTIDSSQSCYYKAKYYYDSFDNLAKLFLNETNQISENDALLEASIRNWLSNKGFNLSDDNFIKRLINSILYNIRGIGEIGFLLNDDKVRMIDVFENKIFVTSDTELNKGYYKELKYDINKCFDYFSKYKKTNSSISEIPFNDMEIILMDKPVSQERVIHVHKKERAVRLFECNSNNRINLKFNQHLEKIINEYSNILIVGTKFNHTDMIISAITSLFSETDKISLIEDRKEICVLKGQVNSIYPKNNDYMSMVNAIRKGIDKENDRVILNIGNYNVGENVFPNILETFTQRKGCIALFEYKIEYFEDINRELMISLYRYNHVNDEQIMKLIRNIDYIIKIDGIYELDGYMFQICKNNNFVWDVVEEYIPERN</sequence>
<reference evidence="2 3" key="1">
    <citation type="submission" date="2017-02" db="EMBL/GenBank/DDBJ databases">
        <title>Differentiating clades of botulinum-neurotoxin-producing Clostridia with a simple, multiplex PCR assay.</title>
        <authorList>
            <person name="Williamson C.H.D."/>
            <person name="Vazquez A."/>
            <person name="Hill K."/>
            <person name="Smith T.J."/>
            <person name="Nottingham R."/>
            <person name="Stone N.E."/>
            <person name="Sobek C.J."/>
            <person name="Cocking J.H."/>
            <person name="Fernandez R.A."/>
            <person name="Caballero P.A."/>
            <person name="Leiser O.P."/>
            <person name="Keim P."/>
            <person name="Sahl J.W."/>
        </authorList>
    </citation>
    <scope>NUCLEOTIDE SEQUENCE [LARGE SCALE GENOMIC DNA]</scope>
    <source>
        <strain evidence="2 3">CLS_DGF_0088_06</strain>
    </source>
</reference>
<comment type="caution">
    <text evidence="2">The sequence shown here is derived from an EMBL/GenBank/DDBJ whole genome shotgun (WGS) entry which is preliminary data.</text>
</comment>
<organism evidence="2 3">
    <name type="scientific">Clostridium sporogenes</name>
    <dbReference type="NCBI Taxonomy" id="1509"/>
    <lineage>
        <taxon>Bacteria</taxon>
        <taxon>Bacillati</taxon>
        <taxon>Bacillota</taxon>
        <taxon>Clostridia</taxon>
        <taxon>Eubacteriales</taxon>
        <taxon>Clostridiaceae</taxon>
        <taxon>Clostridium</taxon>
    </lineage>
</organism>
<evidence type="ECO:0000259" key="1">
    <source>
        <dbReference type="Pfam" id="PF14280"/>
    </source>
</evidence>
<name>A0ABD6RUY3_CLOSG</name>
<dbReference type="Proteomes" id="UP000193911">
    <property type="component" value="Unassembled WGS sequence"/>
</dbReference>
<evidence type="ECO:0000313" key="3">
    <source>
        <dbReference type="Proteomes" id="UP000193911"/>
    </source>
</evidence>
<dbReference type="InterPro" id="IPR025375">
    <property type="entry name" value="DUF4365"/>
</dbReference>